<proteinExistence type="predicted"/>
<sequence>MKLTNMTLPTETKFGTFQIESMDATYFRFDEKDGDFVLDPDFFIVAERDANKRQHPMSKDMYDNLQRELLNQFSSENNCD</sequence>
<dbReference type="AlphaFoldDB" id="A0A0R1Q7D1"/>
<protein>
    <submittedName>
        <fullName evidence="1">Uncharacterized protein</fullName>
    </submittedName>
</protein>
<accession>A0A0R1Q7D1</accession>
<dbReference type="Proteomes" id="UP000051790">
    <property type="component" value="Unassembled WGS sequence"/>
</dbReference>
<evidence type="ECO:0000313" key="2">
    <source>
        <dbReference type="Proteomes" id="UP000051790"/>
    </source>
</evidence>
<dbReference type="EMBL" id="AZEU01000272">
    <property type="protein sequence ID" value="KRL40337.1"/>
    <property type="molecule type" value="Genomic_DNA"/>
</dbReference>
<dbReference type="RefSeq" id="WP_054720137.1">
    <property type="nucleotide sequence ID" value="NZ_AZEU01000272.1"/>
</dbReference>
<reference evidence="1 2" key="1">
    <citation type="journal article" date="2015" name="Genome Announc.">
        <title>Expanding the biotechnology potential of lactobacilli through comparative genomics of 213 strains and associated genera.</title>
        <authorList>
            <person name="Sun Z."/>
            <person name="Harris H.M."/>
            <person name="McCann A."/>
            <person name="Guo C."/>
            <person name="Argimon S."/>
            <person name="Zhang W."/>
            <person name="Yang X."/>
            <person name="Jeffery I.B."/>
            <person name="Cooney J.C."/>
            <person name="Kagawa T.F."/>
            <person name="Liu W."/>
            <person name="Song Y."/>
            <person name="Salvetti E."/>
            <person name="Wrobel A."/>
            <person name="Rasinkangas P."/>
            <person name="Parkhill J."/>
            <person name="Rea M.C."/>
            <person name="O'Sullivan O."/>
            <person name="Ritari J."/>
            <person name="Douillard F.P."/>
            <person name="Paul Ross R."/>
            <person name="Yang R."/>
            <person name="Briner A.E."/>
            <person name="Felis G.E."/>
            <person name="de Vos W.M."/>
            <person name="Barrangou R."/>
            <person name="Klaenhammer T.R."/>
            <person name="Caufield P.W."/>
            <person name="Cui Y."/>
            <person name="Zhang H."/>
            <person name="O'Toole P.W."/>
        </authorList>
    </citation>
    <scope>NUCLEOTIDE SEQUENCE [LARGE SCALE GENOMIC DNA]</scope>
    <source>
        <strain evidence="1 2">DSM 13343</strain>
    </source>
</reference>
<organism evidence="1 2">
    <name type="scientific">Lacticaseibacillus manihotivorans DSM 13343 = JCM 12514</name>
    <dbReference type="NCBI Taxonomy" id="1423769"/>
    <lineage>
        <taxon>Bacteria</taxon>
        <taxon>Bacillati</taxon>
        <taxon>Bacillota</taxon>
        <taxon>Bacilli</taxon>
        <taxon>Lactobacillales</taxon>
        <taxon>Lactobacillaceae</taxon>
        <taxon>Lacticaseibacillus</taxon>
    </lineage>
</organism>
<evidence type="ECO:0000313" key="1">
    <source>
        <dbReference type="EMBL" id="KRL40337.1"/>
    </source>
</evidence>
<keyword evidence="2" id="KW-1185">Reference proteome</keyword>
<name>A0A0R1Q7D1_9LACO</name>
<comment type="caution">
    <text evidence="1">The sequence shown here is derived from an EMBL/GenBank/DDBJ whole genome shotgun (WGS) entry which is preliminary data.</text>
</comment>
<dbReference type="PATRIC" id="fig|1423769.4.peg.2495"/>
<gene>
    <name evidence="1" type="ORF">FD01_GL002309</name>
</gene>